<dbReference type="AlphaFoldDB" id="A0A1I8FDG2"/>
<dbReference type="PANTHER" id="PTHR43968">
    <property type="match status" value="1"/>
</dbReference>
<evidence type="ECO:0000313" key="1">
    <source>
        <dbReference type="Proteomes" id="UP000095280"/>
    </source>
</evidence>
<reference evidence="2" key="1">
    <citation type="submission" date="2016-11" db="UniProtKB">
        <authorList>
            <consortium name="WormBaseParasite"/>
        </authorList>
    </citation>
    <scope>IDENTIFICATION</scope>
</reference>
<dbReference type="GO" id="GO:0005737">
    <property type="term" value="C:cytoplasm"/>
    <property type="evidence" value="ECO:0007669"/>
    <property type="project" value="TreeGrafter"/>
</dbReference>
<dbReference type="InterPro" id="IPR036282">
    <property type="entry name" value="Glutathione-S-Trfase_C_sf"/>
</dbReference>
<dbReference type="Gene3D" id="1.20.1050.10">
    <property type="match status" value="1"/>
</dbReference>
<dbReference type="InterPro" id="IPR050983">
    <property type="entry name" value="GST_Omega/HSP26"/>
</dbReference>
<proteinExistence type="predicted"/>
<sequence length="141" mass="16683">MRWRDRSVWARKSFPAFYRLFGVKRPMKRRRHSSSWVTSSESMQSTLGATQNFFAGSESVQMADLMIWPWFERLKPSCSLCWLPGAEERLKSLMSWMGRMEQQRAVLETRNTDGGLMWSSRGPCWPNQPEIRWLLRAEIFS</sequence>
<organism evidence="1 2">
    <name type="scientific">Macrostomum lignano</name>
    <dbReference type="NCBI Taxonomy" id="282301"/>
    <lineage>
        <taxon>Eukaryota</taxon>
        <taxon>Metazoa</taxon>
        <taxon>Spiralia</taxon>
        <taxon>Lophotrochozoa</taxon>
        <taxon>Platyhelminthes</taxon>
        <taxon>Rhabditophora</taxon>
        <taxon>Macrostomorpha</taxon>
        <taxon>Macrostomida</taxon>
        <taxon>Macrostomidae</taxon>
        <taxon>Macrostomum</taxon>
    </lineage>
</organism>
<accession>A0A1I8FDG2</accession>
<dbReference type="WBParaSite" id="maker-unitig_30359-snap-gene-0.3-mRNA-1">
    <property type="protein sequence ID" value="maker-unitig_30359-snap-gene-0.3-mRNA-1"/>
    <property type="gene ID" value="maker-unitig_30359-snap-gene-0.3"/>
</dbReference>
<dbReference type="SUPFAM" id="SSF47616">
    <property type="entry name" value="GST C-terminal domain-like"/>
    <property type="match status" value="1"/>
</dbReference>
<evidence type="ECO:0000313" key="2">
    <source>
        <dbReference type="WBParaSite" id="maker-unitig_30359-snap-gene-0.3-mRNA-1"/>
    </source>
</evidence>
<dbReference type="Proteomes" id="UP000095280">
    <property type="component" value="Unplaced"/>
</dbReference>
<name>A0A1I8FDG2_9PLAT</name>
<dbReference type="PANTHER" id="PTHR43968:SF6">
    <property type="entry name" value="GLUTATHIONE S-TRANSFERASE OMEGA"/>
    <property type="match status" value="1"/>
</dbReference>
<keyword evidence="1" id="KW-1185">Reference proteome</keyword>
<protein>
    <submittedName>
        <fullName evidence="2">GST C-terminal domain-containing protein</fullName>
    </submittedName>
</protein>